<organism evidence="4 5">
    <name type="scientific">Pholiota conissans</name>
    <dbReference type="NCBI Taxonomy" id="109636"/>
    <lineage>
        <taxon>Eukaryota</taxon>
        <taxon>Fungi</taxon>
        <taxon>Dikarya</taxon>
        <taxon>Basidiomycota</taxon>
        <taxon>Agaricomycotina</taxon>
        <taxon>Agaricomycetes</taxon>
        <taxon>Agaricomycetidae</taxon>
        <taxon>Agaricales</taxon>
        <taxon>Agaricineae</taxon>
        <taxon>Strophariaceae</taxon>
        <taxon>Pholiota</taxon>
    </lineage>
</organism>
<keyword evidence="1" id="KW-0677">Repeat</keyword>
<dbReference type="SUPFAM" id="SSF48403">
    <property type="entry name" value="Ankyrin repeat"/>
    <property type="match status" value="1"/>
</dbReference>
<feature type="repeat" description="ANK" evidence="2">
    <location>
        <begin position="805"/>
        <end position="837"/>
    </location>
</feature>
<dbReference type="InterPro" id="IPR007111">
    <property type="entry name" value="NACHT_NTPase"/>
</dbReference>
<feature type="repeat" description="ANK" evidence="2">
    <location>
        <begin position="843"/>
        <end position="870"/>
    </location>
</feature>
<feature type="repeat" description="ANK" evidence="2">
    <location>
        <begin position="705"/>
        <end position="737"/>
    </location>
</feature>
<reference evidence="4" key="1">
    <citation type="submission" date="2020-11" db="EMBL/GenBank/DDBJ databases">
        <authorList>
            <consortium name="DOE Joint Genome Institute"/>
            <person name="Ahrendt S."/>
            <person name="Riley R."/>
            <person name="Andreopoulos W."/>
            <person name="Labutti K."/>
            <person name="Pangilinan J."/>
            <person name="Ruiz-Duenas F.J."/>
            <person name="Barrasa J.M."/>
            <person name="Sanchez-Garcia M."/>
            <person name="Camarero S."/>
            <person name="Miyauchi S."/>
            <person name="Serrano A."/>
            <person name="Linde D."/>
            <person name="Babiker R."/>
            <person name="Drula E."/>
            <person name="Ayuso-Fernandez I."/>
            <person name="Pacheco R."/>
            <person name="Padilla G."/>
            <person name="Ferreira P."/>
            <person name="Barriuso J."/>
            <person name="Kellner H."/>
            <person name="Castanera R."/>
            <person name="Alfaro M."/>
            <person name="Ramirez L."/>
            <person name="Pisabarro A.G."/>
            <person name="Kuo A."/>
            <person name="Tritt A."/>
            <person name="Lipzen A."/>
            <person name="He G."/>
            <person name="Yan M."/>
            <person name="Ng V."/>
            <person name="Cullen D."/>
            <person name="Martin F."/>
            <person name="Rosso M.-N."/>
            <person name="Henrissat B."/>
            <person name="Hibbett D."/>
            <person name="Martinez A.T."/>
            <person name="Grigoriev I.V."/>
        </authorList>
    </citation>
    <scope>NUCLEOTIDE SEQUENCE</scope>
    <source>
        <strain evidence="4">CIRM-BRFM 674</strain>
    </source>
</reference>
<feature type="repeat" description="ANK" evidence="2">
    <location>
        <begin position="738"/>
        <end position="771"/>
    </location>
</feature>
<feature type="repeat" description="ANK" evidence="2">
    <location>
        <begin position="871"/>
        <end position="903"/>
    </location>
</feature>
<dbReference type="Pfam" id="PF12796">
    <property type="entry name" value="Ank_2"/>
    <property type="match status" value="2"/>
</dbReference>
<dbReference type="Pfam" id="PF22939">
    <property type="entry name" value="WHD_GPIID"/>
    <property type="match status" value="1"/>
</dbReference>
<dbReference type="InterPro" id="IPR054471">
    <property type="entry name" value="GPIID_WHD"/>
</dbReference>
<proteinExistence type="predicted"/>
<dbReference type="SMART" id="SM00248">
    <property type="entry name" value="ANK"/>
    <property type="match status" value="6"/>
</dbReference>
<dbReference type="InterPro" id="IPR002110">
    <property type="entry name" value="Ankyrin_rpt"/>
</dbReference>
<dbReference type="PROSITE" id="PS50297">
    <property type="entry name" value="ANK_REP_REGION"/>
    <property type="match status" value="5"/>
</dbReference>
<dbReference type="PANTHER" id="PTHR10039:SF16">
    <property type="entry name" value="GPI INOSITOL-DEACYLASE"/>
    <property type="match status" value="1"/>
</dbReference>
<evidence type="ECO:0000256" key="2">
    <source>
        <dbReference type="PROSITE-ProRule" id="PRU00023"/>
    </source>
</evidence>
<evidence type="ECO:0000259" key="3">
    <source>
        <dbReference type="PROSITE" id="PS50837"/>
    </source>
</evidence>
<evidence type="ECO:0000313" key="5">
    <source>
        <dbReference type="Proteomes" id="UP000807469"/>
    </source>
</evidence>
<dbReference type="PROSITE" id="PS50837">
    <property type="entry name" value="NACHT"/>
    <property type="match status" value="1"/>
</dbReference>
<dbReference type="InterPro" id="IPR036770">
    <property type="entry name" value="Ankyrin_rpt-contain_sf"/>
</dbReference>
<dbReference type="InterPro" id="IPR056884">
    <property type="entry name" value="NPHP3-like_N"/>
</dbReference>
<evidence type="ECO:0000256" key="1">
    <source>
        <dbReference type="ARBA" id="ARBA00022737"/>
    </source>
</evidence>
<dbReference type="EMBL" id="MU155311">
    <property type="protein sequence ID" value="KAF9475991.1"/>
    <property type="molecule type" value="Genomic_DNA"/>
</dbReference>
<comment type="caution">
    <text evidence="4">The sequence shown here is derived from an EMBL/GenBank/DDBJ whole genome shotgun (WGS) entry which is preliminary data.</text>
</comment>
<dbReference type="Proteomes" id="UP000807469">
    <property type="component" value="Unassembled WGS sequence"/>
</dbReference>
<feature type="domain" description="NACHT" evidence="3">
    <location>
        <begin position="231"/>
        <end position="375"/>
    </location>
</feature>
<dbReference type="InterPro" id="IPR027417">
    <property type="entry name" value="P-loop_NTPase"/>
</dbReference>
<name>A0A9P5YVN8_9AGAR</name>
<accession>A0A9P5YVN8</accession>
<dbReference type="AlphaFoldDB" id="A0A9P5YVN8"/>
<dbReference type="SUPFAM" id="SSF52540">
    <property type="entry name" value="P-loop containing nucleoside triphosphate hydrolases"/>
    <property type="match status" value="1"/>
</dbReference>
<dbReference type="OrthoDB" id="7464126at2759"/>
<dbReference type="PANTHER" id="PTHR10039">
    <property type="entry name" value="AMELOGENIN"/>
    <property type="match status" value="1"/>
</dbReference>
<dbReference type="Gene3D" id="3.40.50.300">
    <property type="entry name" value="P-loop containing nucleotide triphosphate hydrolases"/>
    <property type="match status" value="1"/>
</dbReference>
<dbReference type="Pfam" id="PF24883">
    <property type="entry name" value="NPHP3_N"/>
    <property type="match status" value="1"/>
</dbReference>
<evidence type="ECO:0000313" key="4">
    <source>
        <dbReference type="EMBL" id="KAF9475991.1"/>
    </source>
</evidence>
<gene>
    <name evidence="4" type="ORF">BDN70DRAFT_863952</name>
</gene>
<feature type="repeat" description="ANK" evidence="2">
    <location>
        <begin position="772"/>
        <end position="804"/>
    </location>
</feature>
<protein>
    <recommendedName>
        <fullName evidence="3">NACHT domain-containing protein</fullName>
    </recommendedName>
</protein>
<keyword evidence="2" id="KW-0040">ANK repeat</keyword>
<sequence length="944" mass="105425">MESVDLNISRIDTTQLSPGLATIGAALQITANIMDVVSDAHPILKASWTILSAVYNVVQETELQDVYVRDLAEQLRETLGLAKEYPNLLQVSGTTNVIEEIGRISLKVNSLIYEYTRPKFARRALNLQLSADLKDRIAKCQKTCADLKEKFRMRIMIETNNVAKEIKLNNTKIQRTLDIVQNDWLAREIWDWLSAPDSSPNYHAALEKHQEGTFTWFLDNKWFNEFEETAGFLWIKGTAGCGKTILCSTIIEKIIKLHEEKPESVAYAHFFFDGRDSQKDLQLHDKLLRSLIWQLSSQCNGIPAVLADLYGKGYKQPSINALQDTLRRIIEGFNSVYIIIDSLDECVERKKTLPWIQQIISGGMDNIHMVVASRPERDITDAFKSLDVRLVDLVDEVKEDIERYLDEEVRLLTKWDENTRKNVKSTLREGAQGMFRWVALQLSELRKCSNQSAVLKQLRNLPKGLFETYDQILSKIDKQTDSTDTRTFLRFLSFSIRPMSLKEVAAAAVVELDSESGPQYVPSHQYWDEHDVLEKCSGLIAESDDGIVKLAHFSVKEYLLSDHLLAGSISSFYLTSAELSHSLISQTCLAYLLHFDEPNSLNDFEFFPLAEYAAKYWISHIQSASIENTGTSITWTLAKKLFKPNGNTWINWVKIHDLQSPWNHPNPARVPAGTTLYYASLAGLGPVAQYLLESEKEDANAEGEEYGCALQAASYAGDTEVVQLLLKNGADVNVQGGRYDSALQAASHRGHTKIIVELLLAKGAEVNAKGGEYGSALQAASYQGHGEIVELLLAKGADANMEAGKYGTALKAALDQEHPAVAEFLLQNGAEVNARREGYCNILHVAAYQGKDWIVELLLRYGADIDARDGYHGNALYAASQGGHDAIVELLLERGARVDMKAGEYSNALRAASAWAYDGVVKLLEGAAQRVSFSDIVLEDPSKQ</sequence>
<dbReference type="PROSITE" id="PS50088">
    <property type="entry name" value="ANK_REPEAT"/>
    <property type="match status" value="6"/>
</dbReference>
<keyword evidence="5" id="KW-1185">Reference proteome</keyword>
<dbReference type="Gene3D" id="1.25.40.20">
    <property type="entry name" value="Ankyrin repeat-containing domain"/>
    <property type="match status" value="1"/>
</dbReference>